<dbReference type="AlphaFoldDB" id="A0A2T0LC23"/>
<dbReference type="GO" id="GO:0008168">
    <property type="term" value="F:methyltransferase activity"/>
    <property type="evidence" value="ECO:0007669"/>
    <property type="project" value="UniProtKB-KW"/>
</dbReference>
<dbReference type="Proteomes" id="UP000237797">
    <property type="component" value="Unassembled WGS sequence"/>
</dbReference>
<evidence type="ECO:0000256" key="1">
    <source>
        <dbReference type="ARBA" id="ARBA00001342"/>
    </source>
</evidence>
<keyword evidence="13" id="KW-0808">Transferase</keyword>
<keyword evidence="13" id="KW-0489">Methyltransferase</keyword>
<proteinExistence type="inferred from homology"/>
<dbReference type="EMBL" id="PVNE01000024">
    <property type="protein sequence ID" value="PRX39483.1"/>
    <property type="molecule type" value="Genomic_DNA"/>
</dbReference>
<dbReference type="EC" id="4.1.1.112" evidence="6"/>
<comment type="catalytic activity">
    <reaction evidence="1">
        <text>4-hydroxy-4-methyl-2-oxoglutarate = 2 pyruvate</text>
        <dbReference type="Rhea" id="RHEA:22748"/>
        <dbReference type="ChEBI" id="CHEBI:15361"/>
        <dbReference type="ChEBI" id="CHEBI:58276"/>
        <dbReference type="EC" id="4.1.3.17"/>
    </reaction>
</comment>
<dbReference type="InterPro" id="IPR005493">
    <property type="entry name" value="RraA/RraA-like"/>
</dbReference>
<evidence type="ECO:0000313" key="13">
    <source>
        <dbReference type="EMBL" id="PRX39483.1"/>
    </source>
</evidence>
<dbReference type="EC" id="4.1.3.17" evidence="5"/>
<gene>
    <name evidence="13" type="ORF">CLV97_12421</name>
</gene>
<evidence type="ECO:0000256" key="5">
    <source>
        <dbReference type="ARBA" id="ARBA00012213"/>
    </source>
</evidence>
<dbReference type="GO" id="GO:0047443">
    <property type="term" value="F:4-hydroxy-4-methyl-2-oxoglutarate aldolase activity"/>
    <property type="evidence" value="ECO:0007669"/>
    <property type="project" value="UniProtKB-EC"/>
</dbReference>
<organism evidence="13 14">
    <name type="scientific">Planifilum fimeticola</name>
    <dbReference type="NCBI Taxonomy" id="201975"/>
    <lineage>
        <taxon>Bacteria</taxon>
        <taxon>Bacillati</taxon>
        <taxon>Bacillota</taxon>
        <taxon>Bacilli</taxon>
        <taxon>Bacillales</taxon>
        <taxon>Thermoactinomycetaceae</taxon>
        <taxon>Planifilum</taxon>
    </lineage>
</organism>
<dbReference type="PANTHER" id="PTHR33254">
    <property type="entry name" value="4-HYDROXY-4-METHYL-2-OXOGLUTARATE ALDOLASE 3-RELATED"/>
    <property type="match status" value="1"/>
</dbReference>
<evidence type="ECO:0000256" key="4">
    <source>
        <dbReference type="ARBA" id="ARBA00011233"/>
    </source>
</evidence>
<comment type="similarity">
    <text evidence="3">Belongs to the class II aldolase/RraA-like family.</text>
</comment>
<keyword evidence="14" id="KW-1185">Reference proteome</keyword>
<evidence type="ECO:0000256" key="9">
    <source>
        <dbReference type="ARBA" id="ARBA00029596"/>
    </source>
</evidence>
<dbReference type="GO" id="GO:0008948">
    <property type="term" value="F:oxaloacetate decarboxylase activity"/>
    <property type="evidence" value="ECO:0007669"/>
    <property type="project" value="UniProtKB-EC"/>
</dbReference>
<evidence type="ECO:0000256" key="3">
    <source>
        <dbReference type="ARBA" id="ARBA00008621"/>
    </source>
</evidence>
<comment type="function">
    <text evidence="8">Catalyzes the aldol cleavage of 4-hydroxy-4-methyl-2-oxoglutarate (HMG) into 2 molecules of pyruvate. Also contains a secondary oxaloacetate (OAA) decarboxylase activity due to the common pyruvate enolate transition state formed following C-C bond cleavage in the retro-aldol and decarboxylation reactions.</text>
</comment>
<evidence type="ECO:0000256" key="6">
    <source>
        <dbReference type="ARBA" id="ARBA00012947"/>
    </source>
</evidence>
<name>A0A2T0LC23_9BACL</name>
<comment type="subunit">
    <text evidence="4">Homotrimer.</text>
</comment>
<evidence type="ECO:0000256" key="10">
    <source>
        <dbReference type="ARBA" id="ARBA00030169"/>
    </source>
</evidence>
<comment type="caution">
    <text evidence="13">The sequence shown here is derived from an EMBL/GenBank/DDBJ whole genome shotgun (WGS) entry which is preliminary data.</text>
</comment>
<dbReference type="OrthoDB" id="9784786at2"/>
<comment type="catalytic activity">
    <reaction evidence="12">
        <text>oxaloacetate + H(+) = pyruvate + CO2</text>
        <dbReference type="Rhea" id="RHEA:15641"/>
        <dbReference type="ChEBI" id="CHEBI:15361"/>
        <dbReference type="ChEBI" id="CHEBI:15378"/>
        <dbReference type="ChEBI" id="CHEBI:16452"/>
        <dbReference type="ChEBI" id="CHEBI:16526"/>
        <dbReference type="EC" id="4.1.1.112"/>
    </reaction>
</comment>
<dbReference type="PANTHER" id="PTHR33254:SF4">
    <property type="entry name" value="4-HYDROXY-4-METHYL-2-OXOGLUTARATE ALDOLASE 3-RELATED"/>
    <property type="match status" value="1"/>
</dbReference>
<comment type="cofactor">
    <cofactor evidence="2">
        <name>a divalent metal cation</name>
        <dbReference type="ChEBI" id="CHEBI:60240"/>
    </cofactor>
</comment>
<sequence>MEFKTTDLCDQFASQAAVCEDIFTSFGGRKRFSGPIATVRVFEDNVLVKEMIETVPAGTVLVKDDKKHIL</sequence>
<dbReference type="Gene3D" id="3.50.30.40">
    <property type="entry name" value="Ribonuclease E inhibitor RraA/RraA-like"/>
    <property type="match status" value="1"/>
</dbReference>
<dbReference type="Pfam" id="PF03737">
    <property type="entry name" value="RraA-like"/>
    <property type="match status" value="1"/>
</dbReference>
<dbReference type="InterPro" id="IPR036704">
    <property type="entry name" value="RraA/RraA-like_sf"/>
</dbReference>
<protein>
    <recommendedName>
        <fullName evidence="7">Putative 4-hydroxy-4-methyl-2-oxoglutarate aldolase</fullName>
        <ecNumber evidence="6">4.1.1.112</ecNumber>
        <ecNumber evidence="5">4.1.3.17</ecNumber>
    </recommendedName>
    <alternativeName>
        <fullName evidence="11">Oxaloacetate decarboxylase</fullName>
    </alternativeName>
    <alternativeName>
        <fullName evidence="9">Regulator of ribonuclease activity homolog</fullName>
    </alternativeName>
    <alternativeName>
        <fullName evidence="10">RraA-like protein</fullName>
    </alternativeName>
</protein>
<reference evidence="13 14" key="1">
    <citation type="submission" date="2018-03" db="EMBL/GenBank/DDBJ databases">
        <title>Genomic Encyclopedia of Archaeal and Bacterial Type Strains, Phase II (KMG-II): from individual species to whole genera.</title>
        <authorList>
            <person name="Goeker M."/>
        </authorList>
    </citation>
    <scope>NUCLEOTIDE SEQUENCE [LARGE SCALE GENOMIC DNA]</scope>
    <source>
        <strain evidence="13 14">DSM 44946</strain>
    </source>
</reference>
<evidence type="ECO:0000256" key="7">
    <source>
        <dbReference type="ARBA" id="ARBA00016549"/>
    </source>
</evidence>
<dbReference type="GO" id="GO:0032259">
    <property type="term" value="P:methylation"/>
    <property type="evidence" value="ECO:0007669"/>
    <property type="project" value="UniProtKB-KW"/>
</dbReference>
<evidence type="ECO:0000313" key="14">
    <source>
        <dbReference type="Proteomes" id="UP000237797"/>
    </source>
</evidence>
<evidence type="ECO:0000256" key="12">
    <source>
        <dbReference type="ARBA" id="ARBA00047973"/>
    </source>
</evidence>
<accession>A0A2T0LC23</accession>
<dbReference type="SUPFAM" id="SSF89562">
    <property type="entry name" value="RraA-like"/>
    <property type="match status" value="1"/>
</dbReference>
<evidence type="ECO:0000256" key="8">
    <source>
        <dbReference type="ARBA" id="ARBA00025046"/>
    </source>
</evidence>
<evidence type="ECO:0000256" key="2">
    <source>
        <dbReference type="ARBA" id="ARBA00001968"/>
    </source>
</evidence>
<evidence type="ECO:0000256" key="11">
    <source>
        <dbReference type="ARBA" id="ARBA00032305"/>
    </source>
</evidence>